<evidence type="ECO:0008006" key="3">
    <source>
        <dbReference type="Google" id="ProtNLM"/>
    </source>
</evidence>
<accession>A0A133ZQB8</accession>
<evidence type="ECO:0000313" key="1">
    <source>
        <dbReference type="EMBL" id="KXB57616.1"/>
    </source>
</evidence>
<organism evidence="1 2">
    <name type="scientific">Gemella haemolysans</name>
    <dbReference type="NCBI Taxonomy" id="1379"/>
    <lineage>
        <taxon>Bacteria</taxon>
        <taxon>Bacillati</taxon>
        <taxon>Bacillota</taxon>
        <taxon>Bacilli</taxon>
        <taxon>Bacillales</taxon>
        <taxon>Gemellaceae</taxon>
        <taxon>Gemella</taxon>
    </lineage>
</organism>
<proteinExistence type="predicted"/>
<name>A0A133ZQB8_9BACL</name>
<dbReference type="PATRIC" id="fig|1379.3.peg.1660"/>
<dbReference type="Proteomes" id="UP000070355">
    <property type="component" value="Unassembled WGS sequence"/>
</dbReference>
<dbReference type="EMBL" id="LSDC01000123">
    <property type="protein sequence ID" value="KXB57616.1"/>
    <property type="molecule type" value="Genomic_DNA"/>
</dbReference>
<dbReference type="RefSeq" id="WP_231724188.1">
    <property type="nucleotide sequence ID" value="NZ_JAGZGJ010000001.1"/>
</dbReference>
<gene>
    <name evidence="1" type="ORF">HMPREF3186_01669</name>
</gene>
<comment type="caution">
    <text evidence="1">The sequence shown here is derived from an EMBL/GenBank/DDBJ whole genome shotgun (WGS) entry which is preliminary data.</text>
</comment>
<evidence type="ECO:0000313" key="2">
    <source>
        <dbReference type="Proteomes" id="UP000070355"/>
    </source>
</evidence>
<protein>
    <recommendedName>
        <fullName evidence="3">Lipoprotein</fullName>
    </recommendedName>
</protein>
<dbReference type="STRING" id="1379.HMPREF3186_01669"/>
<dbReference type="AlphaFoldDB" id="A0A133ZQB8"/>
<sequence>MKKLIILLTTLLILQGCSSKGDISTEQLQNLTNSVSISQLEKTEFSKKDNKLVISTNDEVISKEGFDSLLKSLKLNSFNGKAINVDGINSNEFNNKDFNIAIVTKNNNSVTFSVKDSSNKNYEITNKKYSKDYMKNKLNEFSKELIRFDELAGTIQTDLDKGRSLGDKVDKFKEVAEKVNTSMLTLKSLSADNIEYGKLDEIKQRVQRLETLTKNVVAAVNTSVESKKGTAIDAAFLTINDIDKIARDLAAM</sequence>
<reference evidence="2" key="1">
    <citation type="submission" date="2016-01" db="EMBL/GenBank/DDBJ databases">
        <authorList>
            <person name="Mitreva M."/>
            <person name="Pepin K.H."/>
            <person name="Mihindukulasuriya K.A."/>
            <person name="Fulton R."/>
            <person name="Fronick C."/>
            <person name="O'Laughlin M."/>
            <person name="Miner T."/>
            <person name="Herter B."/>
            <person name="Rosa B.A."/>
            <person name="Cordes M."/>
            <person name="Tomlinson C."/>
            <person name="Wollam A."/>
            <person name="Palsikar V.B."/>
            <person name="Mardis E.R."/>
            <person name="Wilson R.K."/>
        </authorList>
    </citation>
    <scope>NUCLEOTIDE SEQUENCE [LARGE SCALE GENOMIC DNA]</scope>
    <source>
        <strain evidence="2">DNF01167</strain>
    </source>
</reference>
<dbReference type="PROSITE" id="PS51257">
    <property type="entry name" value="PROKAR_LIPOPROTEIN"/>
    <property type="match status" value="1"/>
</dbReference>